<evidence type="ECO:0000313" key="2">
    <source>
        <dbReference type="Proteomes" id="UP001324427"/>
    </source>
</evidence>
<proteinExistence type="predicted"/>
<name>A0AAV9JVL6_9PEZI</name>
<dbReference type="EMBL" id="JAVFHQ010000005">
    <property type="protein sequence ID" value="KAK4549052.1"/>
    <property type="molecule type" value="Genomic_DNA"/>
</dbReference>
<dbReference type="Proteomes" id="UP001324427">
    <property type="component" value="Unassembled WGS sequence"/>
</dbReference>
<evidence type="ECO:0000313" key="1">
    <source>
        <dbReference type="EMBL" id="KAK4549052.1"/>
    </source>
</evidence>
<sequence>MASRDAFNGQQLGRDHRDHLSVLPNELLVHIASFLTGTEDTLDARKEVYQNVNLVCKALHNVIEAFLYEDMVLTINLTDELPPDRAPLRWTRPPLQSIFEQAPKLAAFVRSIRLRIEPFPFEEWTAERCREVLGKLKGRKPYAYPHGPFTPPEGRETLVATAYCERISECCSDDDWVQRGQPVAEDATRLLVDVLRLVSNLKHVQVAAWRNSIRKRNTVTMQQSLAYATQLLLTAAPACVDSLRIVALESQRAGYRLPWDLYNAASNHDPNFGVPDYMLDPVNFLPHPVEHFHTRLSTFAVQLTSLYVEVCANALNYWARVLVNLPNVTKLAVSFAGDLSSHKETRRCLQILLGQLVMPQVTHLDLVNWVATSSFLVAIPQRKLVALKHLRLHGIVLDTERTKGEFAWPDVIQRLLASGTSLQAVDVEEPCQCAFKRRRLKILFKPQSLTPAATEKLIAALR</sequence>
<gene>
    <name evidence="1" type="ORF">LTR36_007508</name>
</gene>
<accession>A0AAV9JVL6</accession>
<dbReference type="AlphaFoldDB" id="A0AAV9JVL6"/>
<organism evidence="1 2">
    <name type="scientific">Oleoguttula mirabilis</name>
    <dbReference type="NCBI Taxonomy" id="1507867"/>
    <lineage>
        <taxon>Eukaryota</taxon>
        <taxon>Fungi</taxon>
        <taxon>Dikarya</taxon>
        <taxon>Ascomycota</taxon>
        <taxon>Pezizomycotina</taxon>
        <taxon>Dothideomycetes</taxon>
        <taxon>Dothideomycetidae</taxon>
        <taxon>Mycosphaerellales</taxon>
        <taxon>Teratosphaeriaceae</taxon>
        <taxon>Oleoguttula</taxon>
    </lineage>
</organism>
<comment type="caution">
    <text evidence="1">The sequence shown here is derived from an EMBL/GenBank/DDBJ whole genome shotgun (WGS) entry which is preliminary data.</text>
</comment>
<reference evidence="1 2" key="1">
    <citation type="submission" date="2021-11" db="EMBL/GenBank/DDBJ databases">
        <title>Black yeast isolated from Biological Soil Crust.</title>
        <authorList>
            <person name="Kurbessoian T."/>
        </authorList>
    </citation>
    <scope>NUCLEOTIDE SEQUENCE [LARGE SCALE GENOMIC DNA]</scope>
    <source>
        <strain evidence="1 2">CCFEE 5522</strain>
    </source>
</reference>
<protein>
    <recommendedName>
        <fullName evidence="3">F-box domain-containing protein</fullName>
    </recommendedName>
</protein>
<evidence type="ECO:0008006" key="3">
    <source>
        <dbReference type="Google" id="ProtNLM"/>
    </source>
</evidence>
<keyword evidence="2" id="KW-1185">Reference proteome</keyword>